<dbReference type="PANTHER" id="PTHR33677">
    <property type="entry name" value="TRANSCRIPTIONAL REPRESSOR FRMR-RELATED"/>
    <property type="match status" value="1"/>
</dbReference>
<proteinExistence type="predicted"/>
<evidence type="ECO:0000313" key="2">
    <source>
        <dbReference type="Proteomes" id="UP000783287"/>
    </source>
</evidence>
<organism evidence="1 2">
    <name type="scientific">Candidatus Dojkabacteria bacterium</name>
    <dbReference type="NCBI Taxonomy" id="2099670"/>
    <lineage>
        <taxon>Bacteria</taxon>
        <taxon>Candidatus Dojkabacteria</taxon>
    </lineage>
</organism>
<dbReference type="GO" id="GO:0003677">
    <property type="term" value="F:DNA binding"/>
    <property type="evidence" value="ECO:0007669"/>
    <property type="project" value="InterPro"/>
</dbReference>
<name>A0A955L6G0_9BACT</name>
<dbReference type="InterPro" id="IPR003735">
    <property type="entry name" value="Metal_Tscrpt_repr"/>
</dbReference>
<reference evidence="1" key="1">
    <citation type="submission" date="2020-04" db="EMBL/GenBank/DDBJ databases">
        <authorList>
            <person name="Zhang T."/>
        </authorList>
    </citation>
    <scope>NUCLEOTIDE SEQUENCE</scope>
    <source>
        <strain evidence="1">HKST-UBA14</strain>
    </source>
</reference>
<protein>
    <submittedName>
        <fullName evidence="1">Metal-sensitive transcriptional regulator</fullName>
    </submittedName>
</protein>
<comment type="caution">
    <text evidence="1">The sequence shown here is derived from an EMBL/GenBank/DDBJ whole genome shotgun (WGS) entry which is preliminary data.</text>
</comment>
<evidence type="ECO:0000313" key="1">
    <source>
        <dbReference type="EMBL" id="MCA9383887.1"/>
    </source>
</evidence>
<dbReference type="EMBL" id="JAGQLK010000165">
    <property type="protein sequence ID" value="MCA9383887.1"/>
    <property type="molecule type" value="Genomic_DNA"/>
</dbReference>
<reference evidence="1" key="2">
    <citation type="journal article" date="2021" name="Microbiome">
        <title>Successional dynamics and alternative stable states in a saline activated sludge microbial community over 9 years.</title>
        <authorList>
            <person name="Wang Y."/>
            <person name="Ye J."/>
            <person name="Ju F."/>
            <person name="Liu L."/>
            <person name="Boyd J.A."/>
            <person name="Deng Y."/>
            <person name="Parks D.H."/>
            <person name="Jiang X."/>
            <person name="Yin X."/>
            <person name="Woodcroft B.J."/>
            <person name="Tyson G.W."/>
            <person name="Hugenholtz P."/>
            <person name="Polz M.F."/>
            <person name="Zhang T."/>
        </authorList>
    </citation>
    <scope>NUCLEOTIDE SEQUENCE</scope>
    <source>
        <strain evidence="1">HKST-UBA14</strain>
    </source>
</reference>
<dbReference type="AlphaFoldDB" id="A0A955L6G0"/>
<dbReference type="InterPro" id="IPR038390">
    <property type="entry name" value="Metal_Tscrpt_repr_sf"/>
</dbReference>
<dbReference type="GO" id="GO:0046872">
    <property type="term" value="F:metal ion binding"/>
    <property type="evidence" value="ECO:0007669"/>
    <property type="project" value="InterPro"/>
</dbReference>
<dbReference type="Gene3D" id="1.20.58.1000">
    <property type="entry name" value="Metal-sensitive repressor, helix protomer"/>
    <property type="match status" value="1"/>
</dbReference>
<dbReference type="PANTHER" id="PTHR33677:SF5">
    <property type="entry name" value="TRANSCRIPTIONAL REPRESSOR FRMR"/>
    <property type="match status" value="1"/>
</dbReference>
<accession>A0A955L6G0</accession>
<dbReference type="Pfam" id="PF02583">
    <property type="entry name" value="Trns_repr_metal"/>
    <property type="match status" value="1"/>
</dbReference>
<dbReference type="GO" id="GO:0045892">
    <property type="term" value="P:negative regulation of DNA-templated transcription"/>
    <property type="evidence" value="ECO:0007669"/>
    <property type="project" value="UniProtKB-ARBA"/>
</dbReference>
<dbReference type="Proteomes" id="UP000783287">
    <property type="component" value="Unassembled WGS sequence"/>
</dbReference>
<sequence>MKSTPQRLKNVTGQLNGVINMIEGEEDVFKVLTQMKAARSALNSAMTKYINEHFWEFINDCSDKEDSCRKFLEELLNS</sequence>
<gene>
    <name evidence="1" type="ORF">KC909_06005</name>
</gene>